<name>A0A6C0BC34_9ZZZZ</name>
<dbReference type="EMBL" id="MN739104">
    <property type="protein sequence ID" value="QHS89003.1"/>
    <property type="molecule type" value="Genomic_DNA"/>
</dbReference>
<organism evidence="1">
    <name type="scientific">viral metagenome</name>
    <dbReference type="NCBI Taxonomy" id="1070528"/>
    <lineage>
        <taxon>unclassified sequences</taxon>
        <taxon>metagenomes</taxon>
        <taxon>organismal metagenomes</taxon>
    </lineage>
</organism>
<reference evidence="1" key="1">
    <citation type="journal article" date="2020" name="Nature">
        <title>Giant virus diversity and host interactions through global metagenomics.</title>
        <authorList>
            <person name="Schulz F."/>
            <person name="Roux S."/>
            <person name="Paez-Espino D."/>
            <person name="Jungbluth S."/>
            <person name="Walsh D.A."/>
            <person name="Denef V.J."/>
            <person name="McMahon K.D."/>
            <person name="Konstantinidis K.T."/>
            <person name="Eloe-Fadrosh E.A."/>
            <person name="Kyrpides N.C."/>
            <person name="Woyke T."/>
        </authorList>
    </citation>
    <scope>NUCLEOTIDE SEQUENCE</scope>
    <source>
        <strain evidence="1">GVMAG-M-3300010158-59</strain>
    </source>
</reference>
<protein>
    <submittedName>
        <fullName evidence="1">Uncharacterized protein</fullName>
    </submittedName>
</protein>
<accession>A0A6C0BC34</accession>
<sequence>MERQKFIKTHTTLFLELSLILEKLKKIEAELLTKDTGECEMPPKKRRKVEEEK</sequence>
<evidence type="ECO:0000313" key="1">
    <source>
        <dbReference type="EMBL" id="QHS89003.1"/>
    </source>
</evidence>
<dbReference type="AlphaFoldDB" id="A0A6C0BC34"/>
<proteinExistence type="predicted"/>